<reference evidence="3" key="1">
    <citation type="submission" date="2022-10" db="EMBL/GenBank/DDBJ databases">
        <authorList>
            <person name="Yu W.X."/>
        </authorList>
    </citation>
    <scope>NUCLEOTIDE SEQUENCE</scope>
    <source>
        <strain evidence="3">D04</strain>
    </source>
</reference>
<dbReference type="InterPro" id="IPR012373">
    <property type="entry name" value="Ferrdict_sens_TM"/>
</dbReference>
<dbReference type="PANTHER" id="PTHR30273:SF2">
    <property type="entry name" value="PROTEIN FECR"/>
    <property type="match status" value="1"/>
</dbReference>
<accession>A0AAE3MBE1</accession>
<gene>
    <name evidence="3" type="ORF">OM074_04040</name>
</gene>
<dbReference type="AlphaFoldDB" id="A0AAE3MBE1"/>
<dbReference type="Gene3D" id="3.55.50.30">
    <property type="match status" value="1"/>
</dbReference>
<keyword evidence="1" id="KW-1133">Transmembrane helix</keyword>
<dbReference type="PANTHER" id="PTHR30273">
    <property type="entry name" value="PERIPLASMIC SIGNAL SENSOR AND SIGMA FACTOR ACTIVATOR FECR-RELATED"/>
    <property type="match status" value="1"/>
</dbReference>
<dbReference type="RefSeq" id="WP_301198005.1">
    <property type="nucleotide sequence ID" value="NZ_JAPDPI010000005.1"/>
</dbReference>
<evidence type="ECO:0000313" key="4">
    <source>
        <dbReference type="Proteomes" id="UP001207408"/>
    </source>
</evidence>
<sequence length="319" mass="36176">MERIIVGYLTNDISEEEMLILNKWRGESAQNEDEFAKFEYVWNKSQHLKVFESIDVQGDFEIVKNVLQQNGTKGVSRKLNVVFGLRKMAAVLLPALFLSTALFLYLKVPGFGRLTAYKSGDKIERIVLPDNSVVVLNKNSKLVYNKAINTQASREVYLNGEAFFDVTHNDTPFVVNVDDATVEVLGTEFNVNELNQQLSVLVVSGKVGVQAYEQRVELTKGERAIVKDGVVTEENILSYNDLYWKSSALKFEQASLKQICADLQKAFDEIEEVKYLCKDVDIKVTTTFENQDLKDILEELQIHFNKKIKLNGSVLTISD</sequence>
<dbReference type="Gene3D" id="2.60.120.1440">
    <property type="match status" value="1"/>
</dbReference>
<keyword evidence="1" id="KW-0812">Transmembrane</keyword>
<evidence type="ECO:0000259" key="2">
    <source>
        <dbReference type="Pfam" id="PF04773"/>
    </source>
</evidence>
<organism evidence="3 4">
    <name type="scientific">Plebeiibacterium marinum</name>
    <dbReference type="NCBI Taxonomy" id="2992111"/>
    <lineage>
        <taxon>Bacteria</taxon>
        <taxon>Pseudomonadati</taxon>
        <taxon>Bacteroidota</taxon>
        <taxon>Bacteroidia</taxon>
        <taxon>Marinilabiliales</taxon>
        <taxon>Marinilabiliaceae</taxon>
        <taxon>Plebeiibacterium</taxon>
    </lineage>
</organism>
<evidence type="ECO:0000313" key="3">
    <source>
        <dbReference type="EMBL" id="MCW3804783.1"/>
    </source>
</evidence>
<dbReference type="Pfam" id="PF04773">
    <property type="entry name" value="FecR"/>
    <property type="match status" value="1"/>
</dbReference>
<dbReference type="PIRSF" id="PIRSF018266">
    <property type="entry name" value="FecR"/>
    <property type="match status" value="1"/>
</dbReference>
<comment type="caution">
    <text evidence="3">The sequence shown here is derived from an EMBL/GenBank/DDBJ whole genome shotgun (WGS) entry which is preliminary data.</text>
</comment>
<dbReference type="InterPro" id="IPR006860">
    <property type="entry name" value="FecR"/>
</dbReference>
<protein>
    <submittedName>
        <fullName evidence="3">FecR family protein</fullName>
    </submittedName>
</protein>
<keyword evidence="4" id="KW-1185">Reference proteome</keyword>
<evidence type="ECO:0000256" key="1">
    <source>
        <dbReference type="SAM" id="Phobius"/>
    </source>
</evidence>
<dbReference type="GO" id="GO:0016989">
    <property type="term" value="F:sigma factor antagonist activity"/>
    <property type="evidence" value="ECO:0007669"/>
    <property type="project" value="TreeGrafter"/>
</dbReference>
<dbReference type="EMBL" id="JAPDPI010000005">
    <property type="protein sequence ID" value="MCW3804783.1"/>
    <property type="molecule type" value="Genomic_DNA"/>
</dbReference>
<proteinExistence type="predicted"/>
<name>A0AAE3MBE1_9BACT</name>
<feature type="domain" description="FecR protein" evidence="2">
    <location>
        <begin position="121"/>
        <end position="207"/>
    </location>
</feature>
<keyword evidence="1" id="KW-0472">Membrane</keyword>
<dbReference type="Proteomes" id="UP001207408">
    <property type="component" value="Unassembled WGS sequence"/>
</dbReference>
<feature type="transmembrane region" description="Helical" evidence="1">
    <location>
        <begin position="88"/>
        <end position="106"/>
    </location>
</feature>